<evidence type="ECO:0000313" key="4">
    <source>
        <dbReference type="Proteomes" id="UP000248333"/>
    </source>
</evidence>
<feature type="transmembrane region" description="Helical" evidence="2">
    <location>
        <begin position="381"/>
        <end position="399"/>
    </location>
</feature>
<feature type="transmembrane region" description="Helical" evidence="2">
    <location>
        <begin position="108"/>
        <end position="128"/>
    </location>
</feature>
<dbReference type="EMBL" id="PYBV01000016">
    <property type="protein sequence ID" value="PYC70446.1"/>
    <property type="molecule type" value="Genomic_DNA"/>
</dbReference>
<feature type="transmembrane region" description="Helical" evidence="2">
    <location>
        <begin position="37"/>
        <end position="59"/>
    </location>
</feature>
<feature type="transmembrane region" description="Helical" evidence="2">
    <location>
        <begin position="352"/>
        <end position="369"/>
    </location>
</feature>
<dbReference type="PANTHER" id="PTHR36840:SF1">
    <property type="entry name" value="BLL5714 PROTEIN"/>
    <property type="match status" value="1"/>
</dbReference>
<organism evidence="3 4">
    <name type="scientific">Micromonospora arborensis</name>
    <dbReference type="NCBI Taxonomy" id="2116518"/>
    <lineage>
        <taxon>Bacteria</taxon>
        <taxon>Bacillati</taxon>
        <taxon>Actinomycetota</taxon>
        <taxon>Actinomycetes</taxon>
        <taxon>Micromonosporales</taxon>
        <taxon>Micromonosporaceae</taxon>
        <taxon>Micromonospora</taxon>
    </lineage>
</organism>
<keyword evidence="4" id="KW-1185">Reference proteome</keyword>
<feature type="transmembrane region" description="Helical" evidence="2">
    <location>
        <begin position="170"/>
        <end position="189"/>
    </location>
</feature>
<name>A0A318NN83_9ACTN</name>
<keyword evidence="2" id="KW-0812">Transmembrane</keyword>
<sequence length="451" mass="48341">MDRRRAAATGATGSRRPARLSAVTDGDRTRRASRMRVMTEGSTVTPLELFFDLVFVYALTQVTALMADDLTAGGLLRGLLLLAVLWWCWCCYAWLGNTVRVDEGLLRVVLFAVMATMFVVAVTIPEAFDDLPGGLSGPVVFAACYLVVRVLHLVLYFFAARGDAGLRRQLLRAALPMLAGALLLFSAALVPQRLTDSPQQVGTIRTVLWVLALAVDYGGIMAIGARGWRIFSAAHWAERHGLIIIIALGESLVAIGVGATALPISWPIIIASALAITVTAALWWAYFDVVSIAAERVLHRAEGVARAALGRDSYTYLHLPMVAGIILLALGFKKVLGYVGDSTHHKLGDPLHGWGLLALYGGVILYLLGHLCFRLRSMSSVNWPRAATVLLLIALLPVADRLPALAALGVLAVVCVAMVVAEVRLFGAARRELRDAFLAEHGAGPAPAGGR</sequence>
<protein>
    <submittedName>
        <fullName evidence="3">Low temperature requirement protein A</fullName>
    </submittedName>
</protein>
<feature type="transmembrane region" description="Helical" evidence="2">
    <location>
        <begin position="268"/>
        <end position="293"/>
    </location>
</feature>
<proteinExistence type="predicted"/>
<comment type="caution">
    <text evidence="3">The sequence shown here is derived from an EMBL/GenBank/DDBJ whole genome shotgun (WGS) entry which is preliminary data.</text>
</comment>
<dbReference type="PANTHER" id="PTHR36840">
    <property type="entry name" value="BLL5714 PROTEIN"/>
    <property type="match status" value="1"/>
</dbReference>
<dbReference type="Proteomes" id="UP000248333">
    <property type="component" value="Unassembled WGS sequence"/>
</dbReference>
<evidence type="ECO:0000256" key="1">
    <source>
        <dbReference type="SAM" id="MobiDB-lite"/>
    </source>
</evidence>
<feature type="region of interest" description="Disordered" evidence="1">
    <location>
        <begin position="1"/>
        <end position="20"/>
    </location>
</feature>
<dbReference type="AlphaFoldDB" id="A0A318NN83"/>
<feature type="transmembrane region" description="Helical" evidence="2">
    <location>
        <begin position="314"/>
        <end position="332"/>
    </location>
</feature>
<dbReference type="Pfam" id="PF06772">
    <property type="entry name" value="LtrA"/>
    <property type="match status" value="1"/>
</dbReference>
<evidence type="ECO:0000313" key="3">
    <source>
        <dbReference type="EMBL" id="PYC70446.1"/>
    </source>
</evidence>
<gene>
    <name evidence="3" type="ORF">C7C45_13810</name>
</gene>
<feature type="transmembrane region" description="Helical" evidence="2">
    <location>
        <begin position="405"/>
        <end position="426"/>
    </location>
</feature>
<accession>A0A318NN83</accession>
<reference evidence="3 4" key="1">
    <citation type="submission" date="2018-03" db="EMBL/GenBank/DDBJ databases">
        <title>Bioinformatic expansion and discovery of thiopeptide antibiotics.</title>
        <authorList>
            <person name="Schwalen C.J."/>
            <person name="Hudson G.A."/>
            <person name="Mitchell D.A."/>
        </authorList>
    </citation>
    <scope>NUCLEOTIDE SEQUENCE [LARGE SCALE GENOMIC DNA]</scope>
    <source>
        <strain evidence="3 4">NRRL 8041</strain>
    </source>
</reference>
<keyword evidence="2" id="KW-1133">Transmembrane helix</keyword>
<dbReference type="OrthoDB" id="7698234at2"/>
<feature type="transmembrane region" description="Helical" evidence="2">
    <location>
        <begin position="209"/>
        <end position="228"/>
    </location>
</feature>
<dbReference type="InterPro" id="IPR010640">
    <property type="entry name" value="Low_temperature_requirement_A"/>
</dbReference>
<keyword evidence="2" id="KW-0472">Membrane</keyword>
<feature type="transmembrane region" description="Helical" evidence="2">
    <location>
        <begin position="79"/>
        <end position="96"/>
    </location>
</feature>
<feature type="transmembrane region" description="Helical" evidence="2">
    <location>
        <begin position="140"/>
        <end position="158"/>
    </location>
</feature>
<evidence type="ECO:0000256" key="2">
    <source>
        <dbReference type="SAM" id="Phobius"/>
    </source>
</evidence>
<feature type="transmembrane region" description="Helical" evidence="2">
    <location>
        <begin position="240"/>
        <end position="262"/>
    </location>
</feature>